<accession>A0A8X6T296</accession>
<dbReference type="EMBL" id="BMAU01021343">
    <property type="protein sequence ID" value="GFY17073.1"/>
    <property type="molecule type" value="Genomic_DNA"/>
</dbReference>
<organism evidence="2 3">
    <name type="scientific">Trichonephila clavipes</name>
    <name type="common">Golden silk orbweaver</name>
    <name type="synonym">Nephila clavipes</name>
    <dbReference type="NCBI Taxonomy" id="2585209"/>
    <lineage>
        <taxon>Eukaryota</taxon>
        <taxon>Metazoa</taxon>
        <taxon>Ecdysozoa</taxon>
        <taxon>Arthropoda</taxon>
        <taxon>Chelicerata</taxon>
        <taxon>Arachnida</taxon>
        <taxon>Araneae</taxon>
        <taxon>Araneomorphae</taxon>
        <taxon>Entelegynae</taxon>
        <taxon>Araneoidea</taxon>
        <taxon>Nephilidae</taxon>
        <taxon>Trichonephila</taxon>
    </lineage>
</organism>
<gene>
    <name evidence="2" type="ORF">TNCV_1088491</name>
</gene>
<name>A0A8X6T296_TRICX</name>
<feature type="region of interest" description="Disordered" evidence="1">
    <location>
        <begin position="51"/>
        <end position="70"/>
    </location>
</feature>
<comment type="caution">
    <text evidence="2">The sequence shown here is derived from an EMBL/GenBank/DDBJ whole genome shotgun (WGS) entry which is preliminary data.</text>
</comment>
<protein>
    <submittedName>
        <fullName evidence="2">Uncharacterized protein</fullName>
    </submittedName>
</protein>
<evidence type="ECO:0000313" key="2">
    <source>
        <dbReference type="EMBL" id="GFY17073.1"/>
    </source>
</evidence>
<evidence type="ECO:0000256" key="1">
    <source>
        <dbReference type="SAM" id="MobiDB-lite"/>
    </source>
</evidence>
<proteinExistence type="predicted"/>
<reference evidence="2" key="1">
    <citation type="submission" date="2020-08" db="EMBL/GenBank/DDBJ databases">
        <title>Multicomponent nature underlies the extraordinary mechanical properties of spider dragline silk.</title>
        <authorList>
            <person name="Kono N."/>
            <person name="Nakamura H."/>
            <person name="Mori M."/>
            <person name="Yoshida Y."/>
            <person name="Ohtoshi R."/>
            <person name="Malay A.D."/>
            <person name="Moran D.A.P."/>
            <person name="Tomita M."/>
            <person name="Numata K."/>
            <person name="Arakawa K."/>
        </authorList>
    </citation>
    <scope>NUCLEOTIDE SEQUENCE</scope>
</reference>
<dbReference type="Proteomes" id="UP000887159">
    <property type="component" value="Unassembled WGS sequence"/>
</dbReference>
<dbReference type="AlphaFoldDB" id="A0A8X6T296"/>
<evidence type="ECO:0000313" key="3">
    <source>
        <dbReference type="Proteomes" id="UP000887159"/>
    </source>
</evidence>
<sequence length="81" mass="9383">MYGYDPAIRNSKDFNLIIQVRHGQLVMLRPHKTIWSSDTQPASRFAERHFVPPNKEENPPDETVAAQRETVKGNKILLNRL</sequence>
<keyword evidence="3" id="KW-1185">Reference proteome</keyword>